<feature type="binding site" evidence="7">
    <location>
        <position position="68"/>
    </location>
    <ligand>
        <name>Mg(2+)</name>
        <dbReference type="ChEBI" id="CHEBI:18420"/>
        <label>1</label>
        <note>catalytic</note>
    </ligand>
</feature>
<feature type="binding site" evidence="7">
    <location>
        <position position="88"/>
    </location>
    <ligand>
        <name>Mg(2+)</name>
        <dbReference type="ChEBI" id="CHEBI:18420"/>
        <label>1</label>
        <note>catalytic</note>
    </ligand>
</feature>
<accession>A0A1H9RRG2</accession>
<reference evidence="8 9" key="1">
    <citation type="submission" date="2016-10" db="EMBL/GenBank/DDBJ databases">
        <authorList>
            <person name="de Groot N.N."/>
        </authorList>
    </citation>
    <scope>NUCLEOTIDE SEQUENCE [LARGE SCALE GENOMIC DNA]</scope>
    <source>
        <strain evidence="8 9">DSM 13760</strain>
    </source>
</reference>
<comment type="catalytic activity">
    <reaction evidence="1">
        <text>a myo-inositol phosphate + H2O = myo-inositol + phosphate</text>
        <dbReference type="Rhea" id="RHEA:24056"/>
        <dbReference type="ChEBI" id="CHEBI:15377"/>
        <dbReference type="ChEBI" id="CHEBI:17268"/>
        <dbReference type="ChEBI" id="CHEBI:43474"/>
        <dbReference type="ChEBI" id="CHEBI:84139"/>
        <dbReference type="EC" id="3.1.3.25"/>
    </reaction>
</comment>
<feature type="binding site" evidence="7">
    <location>
        <position position="89"/>
    </location>
    <ligand>
        <name>Mg(2+)</name>
        <dbReference type="ChEBI" id="CHEBI:18420"/>
        <label>1</label>
        <note>catalytic</note>
    </ligand>
</feature>
<dbReference type="FunFam" id="3.30.540.10:FF:000003">
    <property type="entry name" value="Inositol-1-monophosphatase"/>
    <property type="match status" value="1"/>
</dbReference>
<dbReference type="RefSeq" id="WP_092651102.1">
    <property type="nucleotide sequence ID" value="NZ_FOHA01000005.1"/>
</dbReference>
<keyword evidence="4 7" id="KW-0479">Metal-binding</keyword>
<keyword evidence="5" id="KW-0378">Hydrolase</keyword>
<name>A0A1H9RRG2_9LACT</name>
<sequence length="264" mass="29764">MDWEALMSHTKEWVIEAGEMIRSMSEKSIEVSTKVDDNDLVTNVDRAVEEFLVNKIRTQYPEHHIVGEEGYGDDIDSVEGIVWMIDPIDGTKNFVHLQRHFAISVGIYEGNIGQIGVIYDVMNDDLYLAKRGMGAYLNDTRMLPLKFRVPITRSLLSVHIKHLMKNRFNLLSIVDQARGYRNIGCSAIELAYVASGRLDGFISPPISMWDIAAGRIILEEVGGKLTQINGCPIASQGKWRTSIIAANPYLYDELLFEMQQTAIV</sequence>
<dbReference type="AlphaFoldDB" id="A0A1H9RRG2"/>
<dbReference type="GO" id="GO:0008934">
    <property type="term" value="F:inositol monophosphate 1-phosphatase activity"/>
    <property type="evidence" value="ECO:0007669"/>
    <property type="project" value="TreeGrafter"/>
</dbReference>
<dbReference type="STRING" id="142588.SAMN04488559_10537"/>
<dbReference type="InterPro" id="IPR020550">
    <property type="entry name" value="Inositol_monophosphatase_CS"/>
</dbReference>
<evidence type="ECO:0000313" key="9">
    <source>
        <dbReference type="Proteomes" id="UP000198948"/>
    </source>
</evidence>
<evidence type="ECO:0000256" key="3">
    <source>
        <dbReference type="ARBA" id="ARBA00013106"/>
    </source>
</evidence>
<evidence type="ECO:0000256" key="7">
    <source>
        <dbReference type="PIRSR" id="PIRSR600760-2"/>
    </source>
</evidence>
<dbReference type="PANTHER" id="PTHR20854:SF4">
    <property type="entry name" value="INOSITOL-1-MONOPHOSPHATASE-RELATED"/>
    <property type="match status" value="1"/>
</dbReference>
<dbReference type="CDD" id="cd01637">
    <property type="entry name" value="IMPase_like"/>
    <property type="match status" value="1"/>
</dbReference>
<dbReference type="PANTHER" id="PTHR20854">
    <property type="entry name" value="INOSITOL MONOPHOSPHATASE"/>
    <property type="match status" value="1"/>
</dbReference>
<dbReference type="Gene3D" id="3.40.190.80">
    <property type="match status" value="1"/>
</dbReference>
<dbReference type="Proteomes" id="UP000198948">
    <property type="component" value="Unassembled WGS sequence"/>
</dbReference>
<keyword evidence="9" id="KW-1185">Reference proteome</keyword>
<protein>
    <recommendedName>
        <fullName evidence="3">inositol-phosphate phosphatase</fullName>
        <ecNumber evidence="3">3.1.3.25</ecNumber>
    </recommendedName>
</protein>
<evidence type="ECO:0000256" key="5">
    <source>
        <dbReference type="ARBA" id="ARBA00022801"/>
    </source>
</evidence>
<feature type="binding site" evidence="7">
    <location>
        <position position="210"/>
    </location>
    <ligand>
        <name>Mg(2+)</name>
        <dbReference type="ChEBI" id="CHEBI:18420"/>
        <label>1</label>
        <note>catalytic</note>
    </ligand>
</feature>
<dbReference type="InterPro" id="IPR000760">
    <property type="entry name" value="Inositol_monophosphatase-like"/>
</dbReference>
<evidence type="ECO:0000256" key="4">
    <source>
        <dbReference type="ARBA" id="ARBA00022723"/>
    </source>
</evidence>
<dbReference type="Pfam" id="PF00459">
    <property type="entry name" value="Inositol_P"/>
    <property type="match status" value="1"/>
</dbReference>
<dbReference type="PROSITE" id="PS00630">
    <property type="entry name" value="IMP_2"/>
    <property type="match status" value="1"/>
</dbReference>
<evidence type="ECO:0000313" key="8">
    <source>
        <dbReference type="EMBL" id="SER75561.1"/>
    </source>
</evidence>
<proteinExistence type="predicted"/>
<dbReference type="PROSITE" id="PS00629">
    <property type="entry name" value="IMP_1"/>
    <property type="match status" value="1"/>
</dbReference>
<keyword evidence="6 7" id="KW-0460">Magnesium</keyword>
<organism evidence="8 9">
    <name type="scientific">Isobaculum melis</name>
    <dbReference type="NCBI Taxonomy" id="142588"/>
    <lineage>
        <taxon>Bacteria</taxon>
        <taxon>Bacillati</taxon>
        <taxon>Bacillota</taxon>
        <taxon>Bacilli</taxon>
        <taxon>Lactobacillales</taxon>
        <taxon>Carnobacteriaceae</taxon>
        <taxon>Isobaculum</taxon>
    </lineage>
</organism>
<dbReference type="Gene3D" id="3.30.540.10">
    <property type="entry name" value="Fructose-1,6-Bisphosphatase, subunit A, domain 1"/>
    <property type="match status" value="1"/>
</dbReference>
<dbReference type="GO" id="GO:0046854">
    <property type="term" value="P:phosphatidylinositol phosphate biosynthetic process"/>
    <property type="evidence" value="ECO:0007669"/>
    <property type="project" value="InterPro"/>
</dbReference>
<feature type="binding site" evidence="7">
    <location>
        <position position="86"/>
    </location>
    <ligand>
        <name>Mg(2+)</name>
        <dbReference type="ChEBI" id="CHEBI:18420"/>
        <label>1</label>
        <note>catalytic</note>
    </ligand>
</feature>
<dbReference type="OrthoDB" id="9772456at2"/>
<dbReference type="GO" id="GO:0006020">
    <property type="term" value="P:inositol metabolic process"/>
    <property type="evidence" value="ECO:0007669"/>
    <property type="project" value="TreeGrafter"/>
</dbReference>
<evidence type="ECO:0000256" key="2">
    <source>
        <dbReference type="ARBA" id="ARBA00001946"/>
    </source>
</evidence>
<dbReference type="EMBL" id="FOHA01000005">
    <property type="protein sequence ID" value="SER75561.1"/>
    <property type="molecule type" value="Genomic_DNA"/>
</dbReference>
<dbReference type="PRINTS" id="PR00377">
    <property type="entry name" value="IMPHPHTASES"/>
</dbReference>
<gene>
    <name evidence="8" type="ORF">SAMN04488559_10537</name>
</gene>
<dbReference type="GO" id="GO:0046872">
    <property type="term" value="F:metal ion binding"/>
    <property type="evidence" value="ECO:0007669"/>
    <property type="project" value="UniProtKB-KW"/>
</dbReference>
<comment type="cofactor">
    <cofactor evidence="2 7">
        <name>Mg(2+)</name>
        <dbReference type="ChEBI" id="CHEBI:18420"/>
    </cofactor>
</comment>
<dbReference type="InterPro" id="IPR020583">
    <property type="entry name" value="Inositol_monoP_metal-BS"/>
</dbReference>
<evidence type="ECO:0000256" key="1">
    <source>
        <dbReference type="ARBA" id="ARBA00001033"/>
    </source>
</evidence>
<dbReference type="EC" id="3.1.3.25" evidence="3"/>
<dbReference type="GO" id="GO:0007165">
    <property type="term" value="P:signal transduction"/>
    <property type="evidence" value="ECO:0007669"/>
    <property type="project" value="TreeGrafter"/>
</dbReference>
<dbReference type="SUPFAM" id="SSF56655">
    <property type="entry name" value="Carbohydrate phosphatase"/>
    <property type="match status" value="1"/>
</dbReference>
<evidence type="ECO:0000256" key="6">
    <source>
        <dbReference type="ARBA" id="ARBA00022842"/>
    </source>
</evidence>